<evidence type="ECO:0000313" key="2">
    <source>
        <dbReference type="Proteomes" id="UP000011509"/>
    </source>
</evidence>
<sequence>MGQETLNGVDISELRATYDRKVREELPARATDDWPIRADHCFARVVLDNVFGGPWDEHVSGRPAYERLSVAELEAAVEIADVMLAEGRPAVERYDENSLRWRGER</sequence>
<name>M0EGV9_9EURY</name>
<dbReference type="PATRIC" id="fig|1227466.3.peg.2019"/>
<reference evidence="1 2" key="1">
    <citation type="journal article" date="2014" name="PLoS Genet.">
        <title>Phylogenetically driven sequencing of extremely halophilic archaea reveals strategies for static and dynamic osmo-response.</title>
        <authorList>
            <person name="Becker E.A."/>
            <person name="Seitzer P.M."/>
            <person name="Tritt A."/>
            <person name="Larsen D."/>
            <person name="Krusor M."/>
            <person name="Yao A.I."/>
            <person name="Wu D."/>
            <person name="Madern D."/>
            <person name="Eisen J.A."/>
            <person name="Darling A.E."/>
            <person name="Facciotti M.T."/>
        </authorList>
    </citation>
    <scope>NUCLEOTIDE SEQUENCE [LARGE SCALE GENOMIC DNA]</scope>
    <source>
        <strain evidence="1 2">DSM 10284</strain>
    </source>
</reference>
<comment type="caution">
    <text evidence="1">The sequence shown here is derived from an EMBL/GenBank/DDBJ whole genome shotgun (WGS) entry which is preliminary data.</text>
</comment>
<dbReference type="EMBL" id="AOJL01000037">
    <property type="protein sequence ID" value="ELZ46991.1"/>
    <property type="molecule type" value="Genomic_DNA"/>
</dbReference>
<dbReference type="OrthoDB" id="234257at2157"/>
<dbReference type="Proteomes" id="UP000011509">
    <property type="component" value="Unassembled WGS sequence"/>
</dbReference>
<dbReference type="RefSeq" id="WP_006113536.1">
    <property type="nucleotide sequence ID" value="NZ_AOJL01000037.1"/>
</dbReference>
<dbReference type="AlphaFoldDB" id="M0EGV9"/>
<accession>M0EGV9</accession>
<keyword evidence="2" id="KW-1185">Reference proteome</keyword>
<evidence type="ECO:0008006" key="3">
    <source>
        <dbReference type="Google" id="ProtNLM"/>
    </source>
</evidence>
<organism evidence="1 2">
    <name type="scientific">Halorubrum coriense DSM 10284</name>
    <dbReference type="NCBI Taxonomy" id="1227466"/>
    <lineage>
        <taxon>Archaea</taxon>
        <taxon>Methanobacteriati</taxon>
        <taxon>Methanobacteriota</taxon>
        <taxon>Stenosarchaea group</taxon>
        <taxon>Halobacteria</taxon>
        <taxon>Halobacteriales</taxon>
        <taxon>Haloferacaceae</taxon>
        <taxon>Halorubrum</taxon>
    </lineage>
</organism>
<protein>
    <recommendedName>
        <fullName evidence="3">GCN5-related N-acetyltransferase</fullName>
    </recommendedName>
</protein>
<proteinExistence type="predicted"/>
<evidence type="ECO:0000313" key="1">
    <source>
        <dbReference type="EMBL" id="ELZ46991.1"/>
    </source>
</evidence>
<gene>
    <name evidence="1" type="ORF">C464_10059</name>
</gene>
<dbReference type="STRING" id="1227466.C464_10059"/>